<reference evidence="2" key="2">
    <citation type="journal article" date="2015" name="Fish Shellfish Immunol.">
        <title>Early steps in the European eel (Anguilla anguilla)-Vibrio vulnificus interaction in the gills: Role of the RtxA13 toxin.</title>
        <authorList>
            <person name="Callol A."/>
            <person name="Pajuelo D."/>
            <person name="Ebbesson L."/>
            <person name="Teles M."/>
            <person name="MacKenzie S."/>
            <person name="Amaro C."/>
        </authorList>
    </citation>
    <scope>NUCLEOTIDE SEQUENCE</scope>
</reference>
<accession>A0A0E9VXJ9</accession>
<evidence type="ECO:0008006" key="3">
    <source>
        <dbReference type="Google" id="ProtNLM"/>
    </source>
</evidence>
<evidence type="ECO:0000256" key="1">
    <source>
        <dbReference type="SAM" id="SignalP"/>
    </source>
</evidence>
<feature type="chain" id="PRO_5002433895" description="Secreted protein" evidence="1">
    <location>
        <begin position="24"/>
        <end position="100"/>
    </location>
</feature>
<protein>
    <recommendedName>
        <fullName evidence="3">Secreted protein</fullName>
    </recommendedName>
</protein>
<sequence length="100" mass="11440">MASSVELCSFWLSSCVCLEQAMSEWFPCFSPVFLQVLLFPGCCFASLNTWDTLCGMLFTLSSMLLRSVRQAALLKSINCLKFLCEMLNKLFKRSKTFHMK</sequence>
<dbReference type="AlphaFoldDB" id="A0A0E9VXJ9"/>
<name>A0A0E9VXJ9_ANGAN</name>
<proteinExistence type="predicted"/>
<dbReference type="EMBL" id="GBXM01026589">
    <property type="protein sequence ID" value="JAH81988.1"/>
    <property type="molecule type" value="Transcribed_RNA"/>
</dbReference>
<feature type="signal peptide" evidence="1">
    <location>
        <begin position="1"/>
        <end position="23"/>
    </location>
</feature>
<organism evidence="2">
    <name type="scientific">Anguilla anguilla</name>
    <name type="common">European freshwater eel</name>
    <name type="synonym">Muraena anguilla</name>
    <dbReference type="NCBI Taxonomy" id="7936"/>
    <lineage>
        <taxon>Eukaryota</taxon>
        <taxon>Metazoa</taxon>
        <taxon>Chordata</taxon>
        <taxon>Craniata</taxon>
        <taxon>Vertebrata</taxon>
        <taxon>Euteleostomi</taxon>
        <taxon>Actinopterygii</taxon>
        <taxon>Neopterygii</taxon>
        <taxon>Teleostei</taxon>
        <taxon>Anguilliformes</taxon>
        <taxon>Anguillidae</taxon>
        <taxon>Anguilla</taxon>
    </lineage>
</organism>
<keyword evidence="1" id="KW-0732">Signal</keyword>
<reference evidence="2" key="1">
    <citation type="submission" date="2014-11" db="EMBL/GenBank/DDBJ databases">
        <authorList>
            <person name="Amaro Gonzalez C."/>
        </authorList>
    </citation>
    <scope>NUCLEOTIDE SEQUENCE</scope>
</reference>
<evidence type="ECO:0000313" key="2">
    <source>
        <dbReference type="EMBL" id="JAH81988.1"/>
    </source>
</evidence>